<protein>
    <submittedName>
        <fullName evidence="2">Uncharacterized protein LOC115216572</fullName>
    </submittedName>
</protein>
<organism evidence="1 2">
    <name type="scientific">Octopus sinensis</name>
    <name type="common">East Asian common octopus</name>
    <dbReference type="NCBI Taxonomy" id="2607531"/>
    <lineage>
        <taxon>Eukaryota</taxon>
        <taxon>Metazoa</taxon>
        <taxon>Spiralia</taxon>
        <taxon>Lophotrochozoa</taxon>
        <taxon>Mollusca</taxon>
        <taxon>Cephalopoda</taxon>
        <taxon>Coleoidea</taxon>
        <taxon>Octopodiformes</taxon>
        <taxon>Octopoda</taxon>
        <taxon>Incirrata</taxon>
        <taxon>Octopodidae</taxon>
        <taxon>Octopus</taxon>
    </lineage>
</organism>
<evidence type="ECO:0000313" key="2">
    <source>
        <dbReference type="RefSeq" id="XP_029641898.1"/>
    </source>
</evidence>
<dbReference type="Gene3D" id="3.30.420.10">
    <property type="entry name" value="Ribonuclease H-like superfamily/Ribonuclease H"/>
    <property type="match status" value="1"/>
</dbReference>
<gene>
    <name evidence="2" type="primary">LOC115216572</name>
</gene>
<dbReference type="RefSeq" id="XP_029641898.1">
    <property type="nucleotide sequence ID" value="XM_029786038.1"/>
</dbReference>
<dbReference type="AlphaFoldDB" id="A0A6P7SUL7"/>
<dbReference type="Proteomes" id="UP000515154">
    <property type="component" value="Linkage group LG10"/>
</dbReference>
<sequence>MCRKYDLTASEKSVITSELAKDKSTLEIFKIIGRYHQTVKYIITAPTKILKRVDEGQSRAVSQRSLLRFKREAVKNPGLTSREQFKHVGVKTASRTTRCHLLKNVCKPVTSVKRTSLNKLHVQNHLKWAEDNMKVDFSKVLITDETRAALDGSDGRIKGWVVNGRDRHQHLRRQQRGGGIMIWADIIGDILVGPWKVPDRVKMTADAYIIFPREHIEPWLKKAKDHLQDNHDIHARYCALAFSEELGFCGSRKINWPACSPD</sequence>
<proteinExistence type="predicted"/>
<dbReference type="InterPro" id="IPR036397">
    <property type="entry name" value="RNaseH_sf"/>
</dbReference>
<keyword evidence="1" id="KW-1185">Reference proteome</keyword>
<dbReference type="GO" id="GO:0003676">
    <property type="term" value="F:nucleic acid binding"/>
    <property type="evidence" value="ECO:0007669"/>
    <property type="project" value="InterPro"/>
</dbReference>
<name>A0A6P7SUL7_9MOLL</name>
<evidence type="ECO:0000313" key="1">
    <source>
        <dbReference type="Proteomes" id="UP000515154"/>
    </source>
</evidence>
<reference evidence="2" key="1">
    <citation type="submission" date="2025-08" db="UniProtKB">
        <authorList>
            <consortium name="RefSeq"/>
        </authorList>
    </citation>
    <scope>IDENTIFICATION</scope>
</reference>
<dbReference type="KEGG" id="osn:115216572"/>
<accession>A0A6P7SUL7</accession>